<dbReference type="eggNOG" id="ENOG502QUVG">
    <property type="taxonomic scope" value="Eukaryota"/>
</dbReference>
<dbReference type="InterPro" id="IPR002016">
    <property type="entry name" value="Haem_peroxidase"/>
</dbReference>
<evidence type="ECO:0000313" key="7">
    <source>
        <dbReference type="EMBL" id="EFQ87736.1"/>
    </source>
</evidence>
<dbReference type="GO" id="GO:0004601">
    <property type="term" value="F:peroxidase activity"/>
    <property type="evidence" value="ECO:0007669"/>
    <property type="project" value="UniProtKB-KW"/>
</dbReference>
<dbReference type="EC" id="1.11.1.-" evidence="5"/>
<dbReference type="GO" id="GO:0020037">
    <property type="term" value="F:heme binding"/>
    <property type="evidence" value="ECO:0007669"/>
    <property type="project" value="UniProtKB-UniRule"/>
</dbReference>
<dbReference type="GO" id="GO:0046872">
    <property type="term" value="F:metal ion binding"/>
    <property type="evidence" value="ECO:0007669"/>
    <property type="project" value="UniProtKB-UniRule"/>
</dbReference>
<gene>
    <name evidence="7" type="ORF">PTT_16641</name>
</gene>
<dbReference type="KEGG" id="pte:PTT_16641"/>
<dbReference type="EMBL" id="GL536800">
    <property type="protein sequence ID" value="EFQ87736.1"/>
    <property type="molecule type" value="Genomic_DNA"/>
</dbReference>
<dbReference type="Pfam" id="PF00141">
    <property type="entry name" value="peroxidase"/>
    <property type="match status" value="1"/>
</dbReference>
<keyword evidence="3 5" id="KW-0560">Oxidoreductase</keyword>
<evidence type="ECO:0000256" key="3">
    <source>
        <dbReference type="ARBA" id="ARBA00023002"/>
    </source>
</evidence>
<evidence type="ECO:0000259" key="6">
    <source>
        <dbReference type="PROSITE" id="PS50873"/>
    </source>
</evidence>
<dbReference type="SUPFAM" id="SSF48113">
    <property type="entry name" value="Heme-dependent peroxidases"/>
    <property type="match status" value="1"/>
</dbReference>
<dbReference type="Gene3D" id="1.10.420.10">
    <property type="entry name" value="Peroxidase, domain 2"/>
    <property type="match status" value="1"/>
</dbReference>
<keyword evidence="1 5" id="KW-0575">Peroxidase</keyword>
<keyword evidence="2" id="KW-0349">Heme</keyword>
<dbReference type="PANTHER" id="PTHR31356">
    <property type="entry name" value="THYLAKOID LUMENAL 29 KDA PROTEIN, CHLOROPLASTIC-RELATED"/>
    <property type="match status" value="1"/>
</dbReference>
<dbReference type="PeroxiBase" id="10598">
    <property type="entry name" value="PterAPx-CcP01"/>
</dbReference>
<dbReference type="STRING" id="861557.E3S2R8"/>
<dbReference type="PANTHER" id="PTHR31356:SF53">
    <property type="entry name" value="HEME PEROXIDASE"/>
    <property type="match status" value="1"/>
</dbReference>
<keyword evidence="2" id="KW-0479">Metal-binding</keyword>
<keyword evidence="2" id="KW-0408">Iron</keyword>
<sequence length="527" mass="55935">MLRTLPIFLTLTISQQANAALYHPTLQTSLLEHILVDNWGAYASNFSSAITPCDRYVTQTGTAALTSGRTTAAQWMRVMFHDFITANVSAGTGGLDASIGFETAREENKGSAFNDSFTFWRPFVNGAVSMADLIALGTVMSNNLCGGAQMPYRAGRIDALTAGSTTGVPAPETSLEETLTFFERAGFNAQDAIGLTACGHTMGSVHHGGFPDVVDASFVTPNNTNGGSNFDTSRAVFDTKVVGEYVHWTGNKGGPLVTSYNDSMNSDLRLYESDGNATMRELLGQGDGFLDTCVELMRRAIDTVPGGVQLGKEIAAMAVKPVNVTFDFDGEGKLVLSGRMRVLTAAGEERPRSLQLHLSDDEDGLEIAAEVETGQSVFGRGSGGYGVTTYFPFSVSGASTRNVTSFSVSGSGVQQTFPISSQSFVVPSLTSLERTSLNVTVAISASSSCDDLTVHIAAPFPQLGTLAPKMREDHISMSAAEKEFDGYKLCMGTELLDKSPTGLLIVEALIRETIVDSLLVNGGMAGW</sequence>
<evidence type="ECO:0000256" key="5">
    <source>
        <dbReference type="RuleBase" id="RU363051"/>
    </source>
</evidence>
<evidence type="ECO:0000256" key="4">
    <source>
        <dbReference type="RuleBase" id="RU004241"/>
    </source>
</evidence>
<dbReference type="InterPro" id="IPR010255">
    <property type="entry name" value="Haem_peroxidase_sf"/>
</dbReference>
<accession>E3S2R8</accession>
<dbReference type="GO" id="GO:0034599">
    <property type="term" value="P:cellular response to oxidative stress"/>
    <property type="evidence" value="ECO:0007669"/>
    <property type="project" value="InterPro"/>
</dbReference>
<dbReference type="AlphaFoldDB" id="E3S2R8"/>
<dbReference type="GO" id="GO:0042744">
    <property type="term" value="P:hydrogen peroxide catabolic process"/>
    <property type="evidence" value="ECO:0007669"/>
    <property type="project" value="TreeGrafter"/>
</dbReference>
<evidence type="ECO:0000256" key="1">
    <source>
        <dbReference type="ARBA" id="ARBA00022559"/>
    </source>
</evidence>
<feature type="domain" description="Plant heme peroxidase family profile" evidence="6">
    <location>
        <begin position="50"/>
        <end position="222"/>
    </location>
</feature>
<dbReference type="HOGENOM" id="CLU_004824_4_0_1"/>
<dbReference type="InterPro" id="IPR044831">
    <property type="entry name" value="Ccp1-like"/>
</dbReference>
<evidence type="ECO:0000313" key="8">
    <source>
        <dbReference type="Proteomes" id="UP000001067"/>
    </source>
</evidence>
<protein>
    <recommendedName>
        <fullName evidence="5">Peroxidase</fullName>
        <ecNumber evidence="5">1.11.1.-</ecNumber>
    </recommendedName>
</protein>
<proteinExistence type="inferred from homology"/>
<dbReference type="PROSITE" id="PS50873">
    <property type="entry name" value="PEROXIDASE_4"/>
    <property type="match status" value="1"/>
</dbReference>
<dbReference type="Proteomes" id="UP000001067">
    <property type="component" value="Unassembled WGS sequence"/>
</dbReference>
<keyword evidence="5" id="KW-0732">Signal</keyword>
<name>E3S2R8_PYRTT</name>
<dbReference type="OrthoDB" id="5985073at2759"/>
<comment type="similarity">
    <text evidence="4">Belongs to the peroxidase family.</text>
</comment>
<reference evidence="7 8" key="1">
    <citation type="journal article" date="2010" name="Genome Biol.">
        <title>A first genome assembly of the barley fungal pathogen Pyrenophora teres f. teres.</title>
        <authorList>
            <person name="Ellwood S.R."/>
            <person name="Liu Z."/>
            <person name="Syme R.A."/>
            <person name="Lai Z."/>
            <person name="Hane J.K."/>
            <person name="Keiper F."/>
            <person name="Moffat C.S."/>
            <person name="Oliver R.P."/>
            <person name="Friesen T.L."/>
        </authorList>
    </citation>
    <scope>NUCLEOTIDE SEQUENCE [LARGE SCALE GENOMIC DNA]</scope>
    <source>
        <strain evidence="7 8">0-1</strain>
    </source>
</reference>
<keyword evidence="8" id="KW-1185">Reference proteome</keyword>
<dbReference type="Gene3D" id="1.10.520.10">
    <property type="match status" value="1"/>
</dbReference>
<feature type="chain" id="PRO_5006991304" description="Peroxidase" evidence="5">
    <location>
        <begin position="20"/>
        <end position="527"/>
    </location>
</feature>
<evidence type="ECO:0000256" key="2">
    <source>
        <dbReference type="ARBA" id="ARBA00022617"/>
    </source>
</evidence>
<dbReference type="PRINTS" id="PR00458">
    <property type="entry name" value="PEROXIDASE"/>
</dbReference>
<organism evidence="8">
    <name type="scientific">Pyrenophora teres f. teres (strain 0-1)</name>
    <name type="common">Barley net blotch fungus</name>
    <name type="synonym">Drechslera teres f. teres</name>
    <dbReference type="NCBI Taxonomy" id="861557"/>
    <lineage>
        <taxon>Eukaryota</taxon>
        <taxon>Fungi</taxon>
        <taxon>Dikarya</taxon>
        <taxon>Ascomycota</taxon>
        <taxon>Pezizomycotina</taxon>
        <taxon>Dothideomycetes</taxon>
        <taxon>Pleosporomycetidae</taxon>
        <taxon>Pleosporales</taxon>
        <taxon>Pleosporineae</taxon>
        <taxon>Pleosporaceae</taxon>
        <taxon>Pyrenophora</taxon>
    </lineage>
</organism>
<feature type="signal peptide" evidence="5">
    <location>
        <begin position="1"/>
        <end position="19"/>
    </location>
</feature>
<dbReference type="GO" id="GO:0000302">
    <property type="term" value="P:response to reactive oxygen species"/>
    <property type="evidence" value="ECO:0007669"/>
    <property type="project" value="TreeGrafter"/>
</dbReference>